<sequence length="364" mass="39770">MRRMLGWWMSFLLGAVPGAAMAQAEPPVPLDGDGEVVDMAPVLVAGVQPGPGLWRVSKDDHVLYILGTQSPLPRDIDWDAREVREVLDEAGAVLGSPGLSVDADVGFFRGLTLVPSAMKAMRNPGGATLDKVLPPELYARWLPLKQQYMGRDRGVEKKRPLIAVYELYKAALDHSRLRQGGVVGPVLAKELKARGLESTSTVLELKIEDPRQALADFRGEALKPQDLQCFAATLDVIEQDLPRIAARANAWAVGDVAALRAMPRNRRQLADCMDAWVQAEAARKRGFTDIEARMRERWLAAVEKALAGHRVSFATMSIDTLLYDREGYLAALAAKGYRIQAPDELVEGDGESPSEEAPEAAATR</sequence>
<dbReference type="AlphaFoldDB" id="A0A562DIV9"/>
<feature type="compositionally biased region" description="Acidic residues" evidence="1">
    <location>
        <begin position="344"/>
        <end position="358"/>
    </location>
</feature>
<feature type="signal peptide" evidence="2">
    <location>
        <begin position="1"/>
        <end position="22"/>
    </location>
</feature>
<protein>
    <submittedName>
        <fullName evidence="3">Uncharacterized protein YbaP (TraB family)</fullName>
    </submittedName>
</protein>
<dbReference type="CDD" id="cd14788">
    <property type="entry name" value="GumN"/>
    <property type="match status" value="1"/>
</dbReference>
<dbReference type="RefSeq" id="WP_037034937.1">
    <property type="nucleotide sequence ID" value="NZ_VLJS01000065.1"/>
</dbReference>
<dbReference type="Proteomes" id="UP000321583">
    <property type="component" value="Unassembled WGS sequence"/>
</dbReference>
<feature type="region of interest" description="Disordered" evidence="1">
    <location>
        <begin position="344"/>
        <end position="364"/>
    </location>
</feature>
<organism evidence="3 4">
    <name type="scientific">Pseudoxanthomonas taiwanensis J19</name>
    <dbReference type="NCBI Taxonomy" id="935569"/>
    <lineage>
        <taxon>Bacteria</taxon>
        <taxon>Pseudomonadati</taxon>
        <taxon>Pseudomonadota</taxon>
        <taxon>Gammaproteobacteria</taxon>
        <taxon>Lysobacterales</taxon>
        <taxon>Lysobacteraceae</taxon>
        <taxon>Pseudoxanthomonas</taxon>
    </lineage>
</organism>
<accession>A0A562DIV9</accession>
<dbReference type="InterPro" id="IPR002816">
    <property type="entry name" value="TraB/PrgY/GumN_fam"/>
</dbReference>
<proteinExistence type="predicted"/>
<gene>
    <name evidence="3" type="ORF">L613_003600000010</name>
</gene>
<dbReference type="Pfam" id="PF01963">
    <property type="entry name" value="TraB_PrgY_gumN"/>
    <property type="match status" value="1"/>
</dbReference>
<evidence type="ECO:0000256" key="1">
    <source>
        <dbReference type="SAM" id="MobiDB-lite"/>
    </source>
</evidence>
<feature type="chain" id="PRO_5021848339" evidence="2">
    <location>
        <begin position="23"/>
        <end position="364"/>
    </location>
</feature>
<keyword evidence="4" id="KW-1185">Reference proteome</keyword>
<reference evidence="3 4" key="1">
    <citation type="submission" date="2019-07" db="EMBL/GenBank/DDBJ databases">
        <title>Genome sequencing of lignin-degrading bacterial isolates.</title>
        <authorList>
            <person name="Gladden J."/>
        </authorList>
    </citation>
    <scope>NUCLEOTIDE SEQUENCE [LARGE SCALE GENOMIC DNA]</scope>
    <source>
        <strain evidence="3 4">J19</strain>
    </source>
</reference>
<keyword evidence="2" id="KW-0732">Signal</keyword>
<comment type="caution">
    <text evidence="3">The sequence shown here is derived from an EMBL/GenBank/DDBJ whole genome shotgun (WGS) entry which is preliminary data.</text>
</comment>
<evidence type="ECO:0000256" key="2">
    <source>
        <dbReference type="SAM" id="SignalP"/>
    </source>
</evidence>
<evidence type="ECO:0000313" key="4">
    <source>
        <dbReference type="Proteomes" id="UP000321583"/>
    </source>
</evidence>
<dbReference type="EMBL" id="VLJS01000065">
    <property type="protein sequence ID" value="TWH09531.1"/>
    <property type="molecule type" value="Genomic_DNA"/>
</dbReference>
<name>A0A562DIV9_9GAMM</name>
<evidence type="ECO:0000313" key="3">
    <source>
        <dbReference type="EMBL" id="TWH09531.1"/>
    </source>
</evidence>